<sequence length="204" mass="22881">MRAAIYKGASSEDGRSKSSSDRSGFWRSNNASSKGSDAPSWRKNLHSTEGHRKINGGEGDVTSPLKIAIGDQTEPTRGKKLVFEEEEEERKSEPFSERGHKEEAGSKVTNETTTQPCQHGSSERTHDGKGKKVEIEEREERLVQKSETKGKQTTLRRVNKPKGKQQRVPLILGPKKKFVGYMEFDDEAEFSKKARMEIDGEEEG</sequence>
<dbReference type="AlphaFoldDB" id="A0A8R7UTM6"/>
<feature type="region of interest" description="Disordered" evidence="1">
    <location>
        <begin position="1"/>
        <end position="171"/>
    </location>
</feature>
<evidence type="ECO:0000256" key="1">
    <source>
        <dbReference type="SAM" id="MobiDB-lite"/>
    </source>
</evidence>
<name>A0A8R7UTM6_TRIUA</name>
<proteinExistence type="predicted"/>
<reference evidence="2" key="3">
    <citation type="submission" date="2022-06" db="UniProtKB">
        <authorList>
            <consortium name="EnsemblPlants"/>
        </authorList>
    </citation>
    <scope>IDENTIFICATION</scope>
</reference>
<reference evidence="2" key="2">
    <citation type="submission" date="2018-03" db="EMBL/GenBank/DDBJ databases">
        <title>The Triticum urartu genome reveals the dynamic nature of wheat genome evolution.</title>
        <authorList>
            <person name="Ling H."/>
            <person name="Ma B."/>
            <person name="Shi X."/>
            <person name="Liu H."/>
            <person name="Dong L."/>
            <person name="Sun H."/>
            <person name="Cao Y."/>
            <person name="Gao Q."/>
            <person name="Zheng S."/>
            <person name="Li Y."/>
            <person name="Yu Y."/>
            <person name="Du H."/>
            <person name="Qi M."/>
            <person name="Li Y."/>
            <person name="Yu H."/>
            <person name="Cui Y."/>
            <person name="Wang N."/>
            <person name="Chen C."/>
            <person name="Wu H."/>
            <person name="Zhao Y."/>
            <person name="Zhang J."/>
            <person name="Li Y."/>
            <person name="Zhou W."/>
            <person name="Zhang B."/>
            <person name="Hu W."/>
            <person name="Eijk M."/>
            <person name="Tang J."/>
            <person name="Witsenboer H."/>
            <person name="Zhao S."/>
            <person name="Li Z."/>
            <person name="Zhang A."/>
            <person name="Wang D."/>
            <person name="Liang C."/>
        </authorList>
    </citation>
    <scope>NUCLEOTIDE SEQUENCE [LARGE SCALE GENOMIC DNA]</scope>
    <source>
        <strain evidence="2">cv. G1812</strain>
    </source>
</reference>
<protein>
    <submittedName>
        <fullName evidence="2">Uncharacterized protein</fullName>
    </submittedName>
</protein>
<evidence type="ECO:0000313" key="2">
    <source>
        <dbReference type="EnsemblPlants" id="TuG1812G0600001767.01.T01.cds322150"/>
    </source>
</evidence>
<reference evidence="3" key="1">
    <citation type="journal article" date="2013" name="Nature">
        <title>Draft genome of the wheat A-genome progenitor Triticum urartu.</title>
        <authorList>
            <person name="Ling H.Q."/>
            <person name="Zhao S."/>
            <person name="Liu D."/>
            <person name="Wang J."/>
            <person name="Sun H."/>
            <person name="Zhang C."/>
            <person name="Fan H."/>
            <person name="Li D."/>
            <person name="Dong L."/>
            <person name="Tao Y."/>
            <person name="Gao C."/>
            <person name="Wu H."/>
            <person name="Li Y."/>
            <person name="Cui Y."/>
            <person name="Guo X."/>
            <person name="Zheng S."/>
            <person name="Wang B."/>
            <person name="Yu K."/>
            <person name="Liang Q."/>
            <person name="Yang W."/>
            <person name="Lou X."/>
            <person name="Chen J."/>
            <person name="Feng M."/>
            <person name="Jian J."/>
            <person name="Zhang X."/>
            <person name="Luo G."/>
            <person name="Jiang Y."/>
            <person name="Liu J."/>
            <person name="Wang Z."/>
            <person name="Sha Y."/>
            <person name="Zhang B."/>
            <person name="Wu H."/>
            <person name="Tang D."/>
            <person name="Shen Q."/>
            <person name="Xue P."/>
            <person name="Zou S."/>
            <person name="Wang X."/>
            <person name="Liu X."/>
            <person name="Wang F."/>
            <person name="Yang Y."/>
            <person name="An X."/>
            <person name="Dong Z."/>
            <person name="Zhang K."/>
            <person name="Zhang X."/>
            <person name="Luo M.C."/>
            <person name="Dvorak J."/>
            <person name="Tong Y."/>
            <person name="Wang J."/>
            <person name="Yang H."/>
            <person name="Li Z."/>
            <person name="Wang D."/>
            <person name="Zhang A."/>
            <person name="Wang J."/>
        </authorList>
    </citation>
    <scope>NUCLEOTIDE SEQUENCE</scope>
    <source>
        <strain evidence="3">cv. G1812</strain>
    </source>
</reference>
<feature type="compositionally biased region" description="Basic and acidic residues" evidence="1">
    <location>
        <begin position="74"/>
        <end position="105"/>
    </location>
</feature>
<feature type="compositionally biased region" description="Polar residues" evidence="1">
    <location>
        <begin position="107"/>
        <end position="120"/>
    </location>
</feature>
<accession>A0A8R7UTM6</accession>
<dbReference type="Proteomes" id="UP000015106">
    <property type="component" value="Chromosome 6"/>
</dbReference>
<feature type="compositionally biased region" description="Basic and acidic residues" evidence="1">
    <location>
        <begin position="10"/>
        <end position="20"/>
    </location>
</feature>
<dbReference type="EnsemblPlants" id="TuG1812G0600001767.01.T01">
    <property type="protein sequence ID" value="TuG1812G0600001767.01.T01.cds322150"/>
    <property type="gene ID" value="TuG1812G0600001767.01"/>
</dbReference>
<feature type="compositionally biased region" description="Basic and acidic residues" evidence="1">
    <location>
        <begin position="121"/>
        <end position="150"/>
    </location>
</feature>
<dbReference type="Gramene" id="TuG1812G0600001767.01.T01">
    <property type="protein sequence ID" value="TuG1812G0600001767.01.T01.cds322150"/>
    <property type="gene ID" value="TuG1812G0600001767.01"/>
</dbReference>
<keyword evidence="3" id="KW-1185">Reference proteome</keyword>
<evidence type="ECO:0000313" key="3">
    <source>
        <dbReference type="Proteomes" id="UP000015106"/>
    </source>
</evidence>
<organism evidence="2 3">
    <name type="scientific">Triticum urartu</name>
    <name type="common">Red wild einkorn</name>
    <name type="synonym">Crithodium urartu</name>
    <dbReference type="NCBI Taxonomy" id="4572"/>
    <lineage>
        <taxon>Eukaryota</taxon>
        <taxon>Viridiplantae</taxon>
        <taxon>Streptophyta</taxon>
        <taxon>Embryophyta</taxon>
        <taxon>Tracheophyta</taxon>
        <taxon>Spermatophyta</taxon>
        <taxon>Magnoliopsida</taxon>
        <taxon>Liliopsida</taxon>
        <taxon>Poales</taxon>
        <taxon>Poaceae</taxon>
        <taxon>BOP clade</taxon>
        <taxon>Pooideae</taxon>
        <taxon>Triticodae</taxon>
        <taxon>Triticeae</taxon>
        <taxon>Triticinae</taxon>
        <taxon>Triticum</taxon>
    </lineage>
</organism>